<gene>
    <name evidence="2" type="ORF">GCM10025778_36750</name>
</gene>
<dbReference type="RefSeq" id="WP_210100955.1">
    <property type="nucleotide sequence ID" value="NZ_BAABLK010000094.1"/>
</dbReference>
<keyword evidence="3" id="KW-1185">Reference proteome</keyword>
<organism evidence="2 3">
    <name type="scientific">Paeniglutamicibacter antarcticus</name>
    <dbReference type="NCBI Taxonomy" id="494023"/>
    <lineage>
        <taxon>Bacteria</taxon>
        <taxon>Bacillati</taxon>
        <taxon>Actinomycetota</taxon>
        <taxon>Actinomycetes</taxon>
        <taxon>Micrococcales</taxon>
        <taxon>Micrococcaceae</taxon>
        <taxon>Paeniglutamicibacter</taxon>
    </lineage>
</organism>
<dbReference type="Proteomes" id="UP001501257">
    <property type="component" value="Unassembled WGS sequence"/>
</dbReference>
<comment type="caution">
    <text evidence="2">The sequence shown here is derived from an EMBL/GenBank/DDBJ whole genome shotgun (WGS) entry which is preliminary data.</text>
</comment>
<reference evidence="3" key="1">
    <citation type="journal article" date="2019" name="Int. J. Syst. Evol. Microbiol.">
        <title>The Global Catalogue of Microorganisms (GCM) 10K type strain sequencing project: providing services to taxonomists for standard genome sequencing and annotation.</title>
        <authorList>
            <consortium name="The Broad Institute Genomics Platform"/>
            <consortium name="The Broad Institute Genome Sequencing Center for Infectious Disease"/>
            <person name="Wu L."/>
            <person name="Ma J."/>
        </authorList>
    </citation>
    <scope>NUCLEOTIDE SEQUENCE [LARGE SCALE GENOMIC DNA]</scope>
    <source>
        <strain evidence="3">JCM 18952</strain>
    </source>
</reference>
<keyword evidence="1" id="KW-0472">Membrane</keyword>
<feature type="transmembrane region" description="Helical" evidence="1">
    <location>
        <begin position="160"/>
        <end position="181"/>
    </location>
</feature>
<accession>A0ABP9TS16</accession>
<proteinExistence type="predicted"/>
<protein>
    <submittedName>
        <fullName evidence="2">Uncharacterized protein</fullName>
    </submittedName>
</protein>
<evidence type="ECO:0000313" key="3">
    <source>
        <dbReference type="Proteomes" id="UP001501257"/>
    </source>
</evidence>
<evidence type="ECO:0000256" key="1">
    <source>
        <dbReference type="SAM" id="Phobius"/>
    </source>
</evidence>
<evidence type="ECO:0000313" key="2">
    <source>
        <dbReference type="EMBL" id="GAA5229136.1"/>
    </source>
</evidence>
<keyword evidence="1" id="KW-0812">Transmembrane</keyword>
<name>A0ABP9TS16_9MICC</name>
<sequence>MNWIAWALLLVVVLVGIPRYFAASGFRWPVKQSLTSILLMMVLAISGTLAAIGNHMPDAGQVPRELVIIVSVAAATFGGGPVTETVFRLAAFKHARKDTRETLVLDASPLRGGMWIGLLERAAIASTLWAAWPEGLAVVLAVKGLGRFSELKQHAAAEQFILGTFVSVLWACAAVGVGLLVSI</sequence>
<feature type="transmembrane region" description="Helical" evidence="1">
    <location>
        <begin position="33"/>
        <end position="54"/>
    </location>
</feature>
<keyword evidence="1" id="KW-1133">Transmembrane helix</keyword>
<dbReference type="EMBL" id="BAABLK010000094">
    <property type="protein sequence ID" value="GAA5229136.1"/>
    <property type="molecule type" value="Genomic_DNA"/>
</dbReference>
<feature type="transmembrane region" description="Helical" evidence="1">
    <location>
        <begin position="66"/>
        <end position="83"/>
    </location>
</feature>